<feature type="region of interest" description="Disordered" evidence="1">
    <location>
        <begin position="133"/>
        <end position="158"/>
    </location>
</feature>
<feature type="compositionally biased region" description="Polar residues" evidence="1">
    <location>
        <begin position="143"/>
        <end position="158"/>
    </location>
</feature>
<evidence type="ECO:0000313" key="3">
    <source>
        <dbReference type="Proteomes" id="UP001149165"/>
    </source>
</evidence>
<sequence length="181" mass="20126">MSEISPLCDRCQVLRFDDKENGGTIKTSPTGEDYVSFGPNQRILLDYDLEDEFPDLPILSASSSRCALCSVIKDKILAFKGVMYPDSTNLIIHRFALFFQERIDLETDPDDPTGLLLDRFQVFFKLRGWHAVPDSDSDTDSSNETISGNDPESTTESSHVLQFGIYANPTGEFAQIACISG</sequence>
<name>A0A9W9K1F0_9EURO</name>
<evidence type="ECO:0000313" key="2">
    <source>
        <dbReference type="EMBL" id="KAJ5088547.1"/>
    </source>
</evidence>
<dbReference type="EMBL" id="JAPQKH010000007">
    <property type="protein sequence ID" value="KAJ5088547.1"/>
    <property type="molecule type" value="Genomic_DNA"/>
</dbReference>
<evidence type="ECO:0000256" key="1">
    <source>
        <dbReference type="SAM" id="MobiDB-lite"/>
    </source>
</evidence>
<accession>A0A9W9K1F0</accession>
<reference evidence="2" key="2">
    <citation type="journal article" date="2023" name="IMA Fungus">
        <title>Comparative genomic study of the Penicillium genus elucidates a diverse pangenome and 15 lateral gene transfer events.</title>
        <authorList>
            <person name="Petersen C."/>
            <person name="Sorensen T."/>
            <person name="Nielsen M.R."/>
            <person name="Sondergaard T.E."/>
            <person name="Sorensen J.L."/>
            <person name="Fitzpatrick D.A."/>
            <person name="Frisvad J.C."/>
            <person name="Nielsen K.L."/>
        </authorList>
    </citation>
    <scope>NUCLEOTIDE SEQUENCE</scope>
    <source>
        <strain evidence="2">IBT 30069</strain>
    </source>
</reference>
<dbReference type="AlphaFoldDB" id="A0A9W9K1F0"/>
<reference evidence="2" key="1">
    <citation type="submission" date="2022-11" db="EMBL/GenBank/DDBJ databases">
        <authorList>
            <person name="Petersen C."/>
        </authorList>
    </citation>
    <scope>NUCLEOTIDE SEQUENCE</scope>
    <source>
        <strain evidence="2">IBT 30069</strain>
    </source>
</reference>
<protein>
    <submittedName>
        <fullName evidence="2">Uncharacterized protein</fullName>
    </submittedName>
</protein>
<proteinExistence type="predicted"/>
<keyword evidence="3" id="KW-1185">Reference proteome</keyword>
<dbReference type="Proteomes" id="UP001149165">
    <property type="component" value="Unassembled WGS sequence"/>
</dbReference>
<gene>
    <name evidence="2" type="ORF">N7456_012163</name>
</gene>
<organism evidence="2 3">
    <name type="scientific">Penicillium angulare</name>
    <dbReference type="NCBI Taxonomy" id="116970"/>
    <lineage>
        <taxon>Eukaryota</taxon>
        <taxon>Fungi</taxon>
        <taxon>Dikarya</taxon>
        <taxon>Ascomycota</taxon>
        <taxon>Pezizomycotina</taxon>
        <taxon>Eurotiomycetes</taxon>
        <taxon>Eurotiomycetidae</taxon>
        <taxon>Eurotiales</taxon>
        <taxon>Aspergillaceae</taxon>
        <taxon>Penicillium</taxon>
    </lineage>
</organism>
<comment type="caution">
    <text evidence="2">The sequence shown here is derived from an EMBL/GenBank/DDBJ whole genome shotgun (WGS) entry which is preliminary data.</text>
</comment>